<dbReference type="OrthoDB" id="5332339at2"/>
<evidence type="ECO:0000256" key="3">
    <source>
        <dbReference type="ARBA" id="ARBA00023285"/>
    </source>
</evidence>
<keyword evidence="5" id="KW-1185">Reference proteome</keyword>
<dbReference type="Proteomes" id="UP000199515">
    <property type="component" value="Unassembled WGS sequence"/>
</dbReference>
<dbReference type="STRING" id="589385.SAMN05421504_107287"/>
<dbReference type="Gene3D" id="3.20.20.240">
    <property type="entry name" value="Methylmalonyl-CoA mutase"/>
    <property type="match status" value="1"/>
</dbReference>
<evidence type="ECO:0000313" key="5">
    <source>
        <dbReference type="Proteomes" id="UP000199515"/>
    </source>
</evidence>
<dbReference type="GO" id="GO:0031419">
    <property type="term" value="F:cobalamin binding"/>
    <property type="evidence" value="ECO:0007669"/>
    <property type="project" value="UniProtKB-KW"/>
</dbReference>
<evidence type="ECO:0000313" key="4">
    <source>
        <dbReference type="EMBL" id="SDY88018.1"/>
    </source>
</evidence>
<dbReference type="PIRSF" id="PIRSF001495">
    <property type="entry name" value="Met_asp_mut_epsi"/>
    <property type="match status" value="1"/>
</dbReference>
<evidence type="ECO:0000256" key="1">
    <source>
        <dbReference type="ARBA" id="ARBA00022628"/>
    </source>
</evidence>
<accession>A0A1H3NGM9</accession>
<organism evidence="4 5">
    <name type="scientific">Amycolatopsis xylanica</name>
    <dbReference type="NCBI Taxonomy" id="589385"/>
    <lineage>
        <taxon>Bacteria</taxon>
        <taxon>Bacillati</taxon>
        <taxon>Actinomycetota</taxon>
        <taxon>Actinomycetes</taxon>
        <taxon>Pseudonocardiales</taxon>
        <taxon>Pseudonocardiaceae</taxon>
        <taxon>Amycolatopsis</taxon>
    </lineage>
</organism>
<reference evidence="4 5" key="1">
    <citation type="submission" date="2016-10" db="EMBL/GenBank/DDBJ databases">
        <authorList>
            <person name="de Groot N.N."/>
        </authorList>
    </citation>
    <scope>NUCLEOTIDE SEQUENCE [LARGE SCALE GENOMIC DNA]</scope>
    <source>
        <strain evidence="4 5">CPCC 202699</strain>
    </source>
</reference>
<keyword evidence="2" id="KW-0413">Isomerase</keyword>
<dbReference type="GO" id="GO:0050097">
    <property type="term" value="F:methylaspartate mutase activity"/>
    <property type="evidence" value="ECO:0007669"/>
    <property type="project" value="InterPro"/>
</dbReference>
<keyword evidence="1" id="KW-0846">Cobalamin</keyword>
<protein>
    <submittedName>
        <fullName evidence="4">Methylaspartate mutase epsilon subunit</fullName>
    </submittedName>
</protein>
<dbReference type="Pfam" id="PF06368">
    <property type="entry name" value="Met_asp_mut_E"/>
    <property type="match status" value="1"/>
</dbReference>
<dbReference type="RefSeq" id="WP_091294756.1">
    <property type="nucleotide sequence ID" value="NZ_FNON01000007.1"/>
</dbReference>
<gene>
    <name evidence="4" type="ORF">SAMN05421504_107287</name>
</gene>
<dbReference type="SUPFAM" id="SSF51703">
    <property type="entry name" value="Cobalamin (vitamin B12)-dependent enzymes"/>
    <property type="match status" value="1"/>
</dbReference>
<keyword evidence="3" id="KW-0170">Cobalt</keyword>
<name>A0A1H3NGM9_9PSEU</name>
<dbReference type="AlphaFoldDB" id="A0A1H3NGM9"/>
<dbReference type="InterPro" id="IPR006396">
    <property type="entry name" value="Glu_mut_E"/>
</dbReference>
<dbReference type="EMBL" id="FNON01000007">
    <property type="protein sequence ID" value="SDY88018.1"/>
    <property type="molecule type" value="Genomic_DNA"/>
</dbReference>
<dbReference type="InterPro" id="IPR016176">
    <property type="entry name" value="Cbl-dep_enz_cat"/>
</dbReference>
<proteinExistence type="predicted"/>
<dbReference type="GO" id="GO:0019670">
    <property type="term" value="P:anaerobic L-glutamate catabolic process"/>
    <property type="evidence" value="ECO:0007669"/>
    <property type="project" value="InterPro"/>
</dbReference>
<sequence>MITVVPDEGSELAETPVDFGAFVRKMGGAASGGLVVQPRMGISAPEEMRAGLMATKAANATTVGTITLDSYTRVGNLKAADTALREGIGLNGYPIVNHPRKVTRHVLAGTWGQDFPVQIRHGSATPRDIFSAMMALRLNATEGGPVSYCLPYGRTPLADSMRNWEECSDLFAQLREIGVEPHLESFGGCMMGQLCPPSQLIAMAVLEAMFFYQHGLRSISVSYAQQTNMVQDIEGVFALRRLCHELVPTENVHVVIYAYMGVYPTTEDGAYRLLGQAAELGVTCGAERIIVKTKAESKRIPVVAENVEALEYASGVAARTKSPAVGYYGEDTETYLEAKAIVDAVLNLDADVGHALLLAFKYGYMDIPYCVHPDNMGRTRSYIDERGWLRWSEIGSLPLGKLVSRRISKKATSTDLLRDLQYVRGEFDCASWAPGELWADRVGG</sequence>
<evidence type="ECO:0000256" key="2">
    <source>
        <dbReference type="ARBA" id="ARBA00023235"/>
    </source>
</evidence>